<accession>A0ABD3ASE8</accession>
<organism evidence="3 4">
    <name type="scientific">Cinchona calisaya</name>
    <dbReference type="NCBI Taxonomy" id="153742"/>
    <lineage>
        <taxon>Eukaryota</taxon>
        <taxon>Viridiplantae</taxon>
        <taxon>Streptophyta</taxon>
        <taxon>Embryophyta</taxon>
        <taxon>Tracheophyta</taxon>
        <taxon>Spermatophyta</taxon>
        <taxon>Magnoliopsida</taxon>
        <taxon>eudicotyledons</taxon>
        <taxon>Gunneridae</taxon>
        <taxon>Pentapetalae</taxon>
        <taxon>asterids</taxon>
        <taxon>lamiids</taxon>
        <taxon>Gentianales</taxon>
        <taxon>Rubiaceae</taxon>
        <taxon>Cinchonoideae</taxon>
        <taxon>Cinchoneae</taxon>
        <taxon>Cinchona</taxon>
    </lineage>
</organism>
<evidence type="ECO:0000313" key="4">
    <source>
        <dbReference type="Proteomes" id="UP001630127"/>
    </source>
</evidence>
<feature type="domain" description="GAG-pre-integrase" evidence="1">
    <location>
        <begin position="145"/>
        <end position="191"/>
    </location>
</feature>
<dbReference type="AlphaFoldDB" id="A0ABD3ASE8"/>
<evidence type="ECO:0008006" key="5">
    <source>
        <dbReference type="Google" id="ProtNLM"/>
    </source>
</evidence>
<proteinExistence type="predicted"/>
<keyword evidence="4" id="KW-1185">Reference proteome</keyword>
<name>A0ABD3ASE8_9GENT</name>
<evidence type="ECO:0000259" key="2">
    <source>
        <dbReference type="Pfam" id="PF22936"/>
    </source>
</evidence>
<evidence type="ECO:0000313" key="3">
    <source>
        <dbReference type="EMBL" id="KAL3534121.1"/>
    </source>
</evidence>
<sequence length="275" mass="30721">MTGDKRKLTNLTECKGGRVVVTADNSRLPITHIGNATILPRYNSHQVELQHVYHVPGMKNNLLSVSQLTASGNFVLFGPNEVMVYQNKKISGTPIMQGKRMEAVYVMSAQEAYVDKARKNETEAVSNQNTQQALALPEKEVIQRHLPTDLWHARLGHVSYHKLKIMMMKSMLKGLPQLDVQDDIVCAGCHVAIIAGIMKTLLVSSWSQFCRNNHIDECLILNSLSVEFIECGYEATLSLVVSCSTLPLELPFDEPVKDCLSWMVAVREKALSENK</sequence>
<dbReference type="InterPro" id="IPR054722">
    <property type="entry name" value="PolX-like_BBD"/>
</dbReference>
<reference evidence="3 4" key="1">
    <citation type="submission" date="2024-11" db="EMBL/GenBank/DDBJ databases">
        <title>A near-complete genome assembly of Cinchona calisaya.</title>
        <authorList>
            <person name="Lian D.C."/>
            <person name="Zhao X.W."/>
            <person name="Wei L."/>
        </authorList>
    </citation>
    <scope>NUCLEOTIDE SEQUENCE [LARGE SCALE GENOMIC DNA]</scope>
    <source>
        <tissue evidence="3">Nenye</tissue>
    </source>
</reference>
<dbReference type="EMBL" id="JBJUIK010000002">
    <property type="protein sequence ID" value="KAL3534121.1"/>
    <property type="molecule type" value="Genomic_DNA"/>
</dbReference>
<dbReference type="InterPro" id="IPR025724">
    <property type="entry name" value="GAG-pre-integrase_dom"/>
</dbReference>
<gene>
    <name evidence="3" type="ORF">ACH5RR_002582</name>
</gene>
<dbReference type="Pfam" id="PF22936">
    <property type="entry name" value="Pol_BBD"/>
    <property type="match status" value="1"/>
</dbReference>
<dbReference type="Proteomes" id="UP001630127">
    <property type="component" value="Unassembled WGS sequence"/>
</dbReference>
<evidence type="ECO:0000259" key="1">
    <source>
        <dbReference type="Pfam" id="PF13976"/>
    </source>
</evidence>
<comment type="caution">
    <text evidence="3">The sequence shown here is derived from an EMBL/GenBank/DDBJ whole genome shotgun (WGS) entry which is preliminary data.</text>
</comment>
<feature type="domain" description="Retrovirus-related Pol polyprotein from transposon TNT 1-94-like beta-barrel" evidence="2">
    <location>
        <begin position="1"/>
        <end position="72"/>
    </location>
</feature>
<protein>
    <recommendedName>
        <fullName evidence="5">GAG-pre-integrase domain-containing protein</fullName>
    </recommendedName>
</protein>
<dbReference type="Pfam" id="PF13976">
    <property type="entry name" value="gag_pre-integrs"/>
    <property type="match status" value="1"/>
</dbReference>